<dbReference type="SUPFAM" id="SSF81442">
    <property type="entry name" value="Cytochrome c oxidase subunit I-like"/>
    <property type="match status" value="1"/>
</dbReference>
<keyword evidence="1" id="KW-0472">Membrane</keyword>
<evidence type="ECO:0000256" key="1">
    <source>
        <dbReference type="SAM" id="Phobius"/>
    </source>
</evidence>
<reference evidence="2 3" key="1">
    <citation type="submission" date="2024-06" db="EMBL/GenBank/DDBJ databases">
        <authorList>
            <person name="Kaempfer P."/>
            <person name="Viver T."/>
        </authorList>
    </citation>
    <scope>NUCLEOTIDE SEQUENCE [LARGE SCALE GENOMIC DNA]</scope>
    <source>
        <strain evidence="2 3">ST-75</strain>
    </source>
</reference>
<evidence type="ECO:0000313" key="2">
    <source>
        <dbReference type="EMBL" id="MFL9837451.1"/>
    </source>
</evidence>
<dbReference type="InterPro" id="IPR036927">
    <property type="entry name" value="Cyt_c_oxase-like_su1_sf"/>
</dbReference>
<evidence type="ECO:0000313" key="3">
    <source>
        <dbReference type="Proteomes" id="UP001629059"/>
    </source>
</evidence>
<dbReference type="RefSeq" id="WP_408074455.1">
    <property type="nucleotide sequence ID" value="NZ_JBELQB010000005.1"/>
</dbReference>
<keyword evidence="3" id="KW-1185">Reference proteome</keyword>
<feature type="transmembrane region" description="Helical" evidence="1">
    <location>
        <begin position="121"/>
        <end position="146"/>
    </location>
</feature>
<dbReference type="Gene3D" id="1.20.210.10">
    <property type="entry name" value="Cytochrome c oxidase-like, subunit I domain"/>
    <property type="match status" value="1"/>
</dbReference>
<keyword evidence="1" id="KW-0812">Transmembrane</keyword>
<keyword evidence="1" id="KW-1133">Transmembrane helix</keyword>
<feature type="transmembrane region" description="Helical" evidence="1">
    <location>
        <begin position="43"/>
        <end position="64"/>
    </location>
</feature>
<gene>
    <name evidence="2" type="ORF">ABS768_08080</name>
</gene>
<proteinExistence type="predicted"/>
<name>A0ABW8YDS3_9FLAO</name>
<feature type="transmembrane region" description="Helical" evidence="1">
    <location>
        <begin position="71"/>
        <end position="93"/>
    </location>
</feature>
<comment type="caution">
    <text evidence="2">The sequence shown here is derived from an EMBL/GenBank/DDBJ whole genome shotgun (WGS) entry which is preliminary data.</text>
</comment>
<accession>A0ABW8YDS3</accession>
<dbReference type="Proteomes" id="UP001629059">
    <property type="component" value="Unassembled WGS sequence"/>
</dbReference>
<feature type="transmembrane region" description="Helical" evidence="1">
    <location>
        <begin position="7"/>
        <end position="23"/>
    </location>
</feature>
<protein>
    <submittedName>
        <fullName evidence="2">Uncharacterized protein</fullName>
    </submittedName>
</protein>
<dbReference type="EMBL" id="JBELQB010000005">
    <property type="protein sequence ID" value="MFL9837451.1"/>
    <property type="molecule type" value="Genomic_DNA"/>
</dbReference>
<organism evidence="2 3">
    <name type="scientific">Flavobacterium rhizophilum</name>
    <dbReference type="NCBI Taxonomy" id="3163296"/>
    <lineage>
        <taxon>Bacteria</taxon>
        <taxon>Pseudomonadati</taxon>
        <taxon>Bacteroidota</taxon>
        <taxon>Flavobacteriia</taxon>
        <taxon>Flavobacteriales</taxon>
        <taxon>Flavobacteriaceae</taxon>
        <taxon>Flavobacterium</taxon>
    </lineage>
</organism>
<sequence>MNKYLKEILWLIILLVPCVFLYSSTDSTIDINVGDTYFVMDRFSLIFLFIAIPGFLIYGIRTLINKFRDKFINIVFILFTILVALLWIEAIIINDKLSSSGGWTLYPPLSAQPKKIEHEEYYFIANHTIMITLEVILIVIALFTAYKTGKNKKLS</sequence>